<dbReference type="OrthoDB" id="3295542at2"/>
<dbReference type="EMBL" id="PTJD01000005">
    <property type="protein sequence ID" value="PPK95950.1"/>
    <property type="molecule type" value="Genomic_DNA"/>
</dbReference>
<protein>
    <submittedName>
        <fullName evidence="3">Uncharacterized protein (TIGR02611 family)</fullName>
    </submittedName>
</protein>
<gene>
    <name evidence="3" type="ORF">CLV92_10548</name>
</gene>
<feature type="compositionally biased region" description="Low complexity" evidence="1">
    <location>
        <begin position="33"/>
        <end position="59"/>
    </location>
</feature>
<evidence type="ECO:0000256" key="2">
    <source>
        <dbReference type="SAM" id="Phobius"/>
    </source>
</evidence>
<evidence type="ECO:0000313" key="3">
    <source>
        <dbReference type="EMBL" id="PPK95950.1"/>
    </source>
</evidence>
<feature type="transmembrane region" description="Helical" evidence="2">
    <location>
        <begin position="156"/>
        <end position="176"/>
    </location>
</feature>
<keyword evidence="2" id="KW-0472">Membrane</keyword>
<dbReference type="InterPro" id="IPR013434">
    <property type="entry name" value="CHP02611"/>
</dbReference>
<organism evidence="3 4">
    <name type="scientific">Kineococcus xinjiangensis</name>
    <dbReference type="NCBI Taxonomy" id="512762"/>
    <lineage>
        <taxon>Bacteria</taxon>
        <taxon>Bacillati</taxon>
        <taxon>Actinomycetota</taxon>
        <taxon>Actinomycetes</taxon>
        <taxon>Kineosporiales</taxon>
        <taxon>Kineosporiaceae</taxon>
        <taxon>Kineococcus</taxon>
    </lineage>
</organism>
<name>A0A2S6IP87_9ACTN</name>
<dbReference type="RefSeq" id="WP_104432346.1">
    <property type="nucleotide sequence ID" value="NZ_PTJD01000005.1"/>
</dbReference>
<dbReference type="AlphaFoldDB" id="A0A2S6IP87"/>
<proteinExistence type="predicted"/>
<accession>A0A2S6IP87</accession>
<keyword evidence="2" id="KW-1133">Transmembrane helix</keyword>
<feature type="transmembrane region" description="Helical" evidence="2">
    <location>
        <begin position="111"/>
        <end position="129"/>
    </location>
</feature>
<comment type="caution">
    <text evidence="3">The sequence shown here is derived from an EMBL/GenBank/DDBJ whole genome shotgun (WGS) entry which is preliminary data.</text>
</comment>
<keyword evidence="2" id="KW-0812">Transmembrane</keyword>
<feature type="transmembrane region" description="Helical" evidence="2">
    <location>
        <begin position="85"/>
        <end position="105"/>
    </location>
</feature>
<feature type="region of interest" description="Disordered" evidence="1">
    <location>
        <begin position="1"/>
        <end position="59"/>
    </location>
</feature>
<dbReference type="Proteomes" id="UP000239485">
    <property type="component" value="Unassembled WGS sequence"/>
</dbReference>
<dbReference type="Pfam" id="PF09656">
    <property type="entry name" value="PGPGW"/>
    <property type="match status" value="1"/>
</dbReference>
<reference evidence="3 4" key="1">
    <citation type="submission" date="2018-02" db="EMBL/GenBank/DDBJ databases">
        <title>Genomic Encyclopedia of Archaeal and Bacterial Type Strains, Phase II (KMG-II): from individual species to whole genera.</title>
        <authorList>
            <person name="Goeker M."/>
        </authorList>
    </citation>
    <scope>NUCLEOTIDE SEQUENCE [LARGE SCALE GENOMIC DNA]</scope>
    <source>
        <strain evidence="3 4">DSM 22857</strain>
    </source>
</reference>
<dbReference type="NCBIfam" id="TIGR02611">
    <property type="entry name" value="TIGR02611 family protein"/>
    <property type="match status" value="1"/>
</dbReference>
<evidence type="ECO:0000256" key="1">
    <source>
        <dbReference type="SAM" id="MobiDB-lite"/>
    </source>
</evidence>
<evidence type="ECO:0000313" key="4">
    <source>
        <dbReference type="Proteomes" id="UP000239485"/>
    </source>
</evidence>
<dbReference type="InterPro" id="IPR019099">
    <property type="entry name" value="Uncharacterised_PGPGW_TM"/>
</dbReference>
<keyword evidence="4" id="KW-1185">Reference proteome</keyword>
<sequence length="198" mass="21221">MDHAGGTSAPRRCAEAAGTGGVVPAPEVPPLAPQGGAAGPAAERPAPRSAPQRAVARVAPRPRRWRAALHARREQIRADARMNHLWRVAVALIGTCITALGLVLVPLPGPGWLVVLIGLAVLGSEFHWARRTHLWVRRHVHAWASWVAERSWSIRIALGATTATLLLSLAWGWLAWQGVPTWVPEDVSASLVLLPGLD</sequence>